<keyword evidence="7" id="KW-1185">Reference proteome</keyword>
<evidence type="ECO:0000256" key="5">
    <source>
        <dbReference type="SAM" id="MobiDB-lite"/>
    </source>
</evidence>
<sequence length="2832" mass="332900">MLKFGFHFGKKNTNDEEIEKNKNDESSQLKLFDQLSVSDVHAFNLNDLIFENALHIAILDDNREKIDTLLQSKKNNINKKDSMKQYTPLHLSVYLNDVALTNQILTVKNLNIDEVDSDNKTALIIASMMGNSQIIQTLLNHRSSINCTDNIGCTALHYTILNNDKESFSLILERKPNLNFIDKSGYSYLHHTILLKRLEMSKELINAKINVNIVDTNDQIPLHLAYIHKQDAIVNLLLENGSFTRKVDTFGKIPSDYKNLITENVKKEVNSSLLFDASEELLLQELESKDDENEESNNNEYNDTDEDSSIISFESSLTNTTFSDSKLKNTDEDNNNKNKSEHNNNNNNLKEKHKYEEDSKNNVLSINKYENNNDIMEKLNQPIIKIISHKKNNDIKAPESEHNSHDNDNLTSELSISTFSYSTNIINDDDDDIDKESNYSSELWDEFSVLNKDKKTSSNGDTLEESKMSVTAAIRHVLSEDFEETDNDLSFMDEVKQIPELLTVPQNVTESISYHDSKEKDKKLNKDNDISNNTTINKLNNNYVLENDNENVIQQENKDIEENINVNNNNCESEEEDKYAILESNNIEEINDTIEDKPYDNQTESSVFSYDDGDYDIEEKNNGDKNSNKENDDYIDYEEVEEESEIEDDNNYINEKDSEGKININSSVEDQSEYNYDESDNEELNNEEEDNDEEEEYEEYEEYEEDENDDDDEEEEEEEEDDDDNESIEYSSEEDHSEYDFEEKSENEYDNGIKKDIYIQEIHLSDNEDDKDDISFSDEIELPDNTKESIDKNIDNTKEKQQQIHEDIHNSSISYLKDISENYSAIKKKPISKVLFNDDLGIDIKNLKTITHKELSDHKVIDKENLDNGNNEYAFDDNYNDEIDNDLSRTEDNIEYTMSEVNDYSEHINDGKCYDIANTSDSNAKIDRTESEIKETSDNVTNSNNKVDITISEEIISNHAGISETDYSSSLMKNKYEYEELKRQGLLLQDEIYREEELLKNSKRDEEALKNIIMEKIKANNEKEIYSQNLNSKIKHQQENSYINDTQSNIKKPIPMEKNDSNVTKINLIQENIDIIENNDIDKDIKDHGENIINYYKNISDLMDNLKKASKDEVIIQLEKILKENSQIKELHKLDIEKIDELKNDISQKLDDYYELYSKYQDLIKSKNNNSEDEISEEALKTQNQKLKLKIKHFETLLKNNRIEITEEEIKDTESIKDATELFSFSITNNKTNEGDDTIDILNNAINDKNGFIENLEKKVKEQQKIIDDYEFIMEQNNKEKGIYISNLEMNLNGANEKNTELLNKLNDYETKVAEKNQKNNELLRTVKEIEEKRKSSMERYDELDQKMEETERRLEEFRSKNKTLDMDLHEANKNISYLKKEVKDLVERNEDLTKELVKCQHSNESLDINDDVKDLKNSNVKEAVNIIKESIEYSQKYENKTMKELMEMFKSNPPQKIEEIYCMTGVIIENLEEEIKDTKKQNENASEELRGSKDHINNLKKELTKSKNQIANLKDEIKFTKNQINNLEEELLSSKSKLNEERNMRKCISSKQSQNIQSINELEKSLYDIQSLYKEQMTINQENENEIKSLLKKLSYSNHQIENIQNKLSNQQEKLNSHNKISEKSKELEQKNKDSQMQIKKLNKIIEDNQNNNAFVERQFNEFFKMFNEKLTTFIGTLCENTMKESSEKKKSNGVDFDDDDIKVIIKENSELKRKIEKFSKNTLVENYNNSIRQLLNENEFDNETDMMHTIDDYENVSKENIINQLIIISEKYKNVKEQFEKEQGSYDNLEKTYEILQNTHNRCQDKFEEYEQEKVNLVDRIQRLEENLISERNYKVDCDHLKKELINKDKELGSSLQCINEMKMTLENITSKSHVMQKEVDEKNAIIENYSEKINQLNNEIKRINNEIEMKTKTNENIRMSYETTNAQNIKDLENLKSIHSNVLSELEVLKKQYCELQDKYNRNIEENTNSIIITEKKKSEIELRMNTQVNENALLSAKNNSLESIIKKQEHDIEEMNKMKDQLIIQFNDERLKNEKLNGEIKKLMIEIEYGENERKNLFNIKAQIDSELSVLKNEYDVVNQKLKESEEEKKQILDEQIDIKSKAKELNDKIEKINKEYDELQSKYDSINSTLDLKSKENENLKTSLEDFILLGNNDNGSSIESDNDLIGVKSINDIRDAKDYSRCSRLILKKLEKDREELTSKVDQLKHTIKTMSTENDLIKSELTSSQNRLLQLEEERDKIKKNSENQHNQEIENYNDFINEKDKEINKLKEYERNSKLDMEKLKNDLQRSKSELEESHKRNKEIESSLNESLEKINILVNEKSKNKADIEYLNKDILDREKKLQQQLEDIEENKQETLKYKNQIKELKEQISTILDEKTSLEQKLKLEIRENEVNLKIEKSKIEEYEKQMNTINLKSDEVLKEINSKYDSIKKEYDELNKTYNKQCVQINLLWKCLSPTEEIFDSKDILVLKDYLEKELTQKNTKINNLQQTCDNYKEQKETMTKNYKNILQQFKDSSIKQIEEKCKENEKLKKDIEEVKEEYSEKEKNLVKLFDEKIKGIAEQLKQQTEERQKVEELRTKQVDEMKENYNKKIQNLQQKVSNLKENLRIIKENNLNEKKELENLISNKNLKKLNPQESNLMLNTSSQSFQTQHPSVKQQQSMDQFSLSEIENEIGCNKENTGFQYSKSTIFSDTANLNHNKIPNNNKNRPVNGIMLHNKNKKQYTNILRSCLSEVNENNLRELKLQKVYNSCCNLHLQPNLLNRSISKDIQEIKQRLNINSDNTGITRKQLLEMDNYLLENDDMIEGFKTTDMLKQKLLDFETKYI</sequence>
<feature type="coiled-coil region" evidence="4">
    <location>
        <begin position="1253"/>
        <end position="1403"/>
    </location>
</feature>
<dbReference type="STRING" id="1754191.A0A1Y1VJZ5"/>
<feature type="compositionally biased region" description="Basic and acidic residues" evidence="5">
    <location>
        <begin position="738"/>
        <end position="749"/>
    </location>
</feature>
<dbReference type="Proteomes" id="UP000193719">
    <property type="component" value="Unassembled WGS sequence"/>
</dbReference>
<dbReference type="PANTHER" id="PTHR24123:SF33">
    <property type="entry name" value="PROTEIN HOS4"/>
    <property type="match status" value="1"/>
</dbReference>
<dbReference type="PROSITE" id="PS50297">
    <property type="entry name" value="ANK_REP_REGION"/>
    <property type="match status" value="1"/>
</dbReference>
<dbReference type="SMART" id="SM00248">
    <property type="entry name" value="ANK"/>
    <property type="match status" value="6"/>
</dbReference>
<feature type="region of interest" description="Disordered" evidence="5">
    <location>
        <begin position="321"/>
        <end position="359"/>
    </location>
</feature>
<reference evidence="6 7" key="1">
    <citation type="submission" date="2016-08" db="EMBL/GenBank/DDBJ databases">
        <title>Genomes of anaerobic fungi encode conserved fungal cellulosomes for biomass hydrolysis.</title>
        <authorList>
            <consortium name="DOE Joint Genome Institute"/>
            <person name="Haitjema C.H."/>
            <person name="Gilmore S.P."/>
            <person name="Henske J.K."/>
            <person name="Solomon K.V."/>
            <person name="De Groot R."/>
            <person name="Kuo A."/>
            <person name="Mondo S.J."/>
            <person name="Salamov A.A."/>
            <person name="Labutti K."/>
            <person name="Zhao Z."/>
            <person name="Chiniquy J."/>
            <person name="Barry K."/>
            <person name="Brewer H.M."/>
            <person name="Purvine S.O."/>
            <person name="Wright A.T."/>
            <person name="Boxma B."/>
            <person name="Van Alen T."/>
            <person name="Hackstein J.H."/>
            <person name="Baker S.E."/>
            <person name="Grigoriev I.V."/>
            <person name="O'Malley M.A."/>
        </authorList>
    </citation>
    <scope>NUCLEOTIDE SEQUENCE [LARGE SCALE GENOMIC DNA]</scope>
    <source>
        <strain evidence="7">finn</strain>
    </source>
</reference>
<feature type="compositionally biased region" description="Acidic residues" evidence="5">
    <location>
        <begin position="633"/>
        <end position="650"/>
    </location>
</feature>
<feature type="compositionally biased region" description="Basic and acidic residues" evidence="5">
    <location>
        <begin position="2292"/>
        <end position="2310"/>
    </location>
</feature>
<reference evidence="6 7" key="2">
    <citation type="submission" date="2016-08" db="EMBL/GenBank/DDBJ databases">
        <title>Pervasive Adenine N6-methylation of Active Genes in Fungi.</title>
        <authorList>
            <consortium name="DOE Joint Genome Institute"/>
            <person name="Mondo S.J."/>
            <person name="Dannebaum R.O."/>
            <person name="Kuo R.C."/>
            <person name="Labutti K."/>
            <person name="Haridas S."/>
            <person name="Kuo A."/>
            <person name="Salamov A."/>
            <person name="Ahrendt S.R."/>
            <person name="Lipzen A."/>
            <person name="Sullivan W."/>
            <person name="Andreopoulos W.B."/>
            <person name="Clum A."/>
            <person name="Lindquist E."/>
            <person name="Daum C."/>
            <person name="Ramamoorthy G.K."/>
            <person name="Gryganskyi A."/>
            <person name="Culley D."/>
            <person name="Magnuson J.K."/>
            <person name="James T.Y."/>
            <person name="O'Malley M.A."/>
            <person name="Stajich J.E."/>
            <person name="Spatafora J.W."/>
            <person name="Visel A."/>
            <person name="Grigoriev I.V."/>
        </authorList>
    </citation>
    <scope>NUCLEOTIDE SEQUENCE [LARGE SCALE GENOMIC DNA]</scope>
    <source>
        <strain evidence="7">finn</strain>
    </source>
</reference>
<feature type="region of interest" description="Disordered" evidence="5">
    <location>
        <begin position="1612"/>
        <end position="1634"/>
    </location>
</feature>
<dbReference type="Pfam" id="PF12796">
    <property type="entry name" value="Ank_2"/>
    <property type="match status" value="1"/>
</dbReference>
<evidence type="ECO:0000256" key="2">
    <source>
        <dbReference type="ARBA" id="ARBA00023043"/>
    </source>
</evidence>
<proteinExistence type="predicted"/>
<feature type="coiled-coil region" evidence="4">
    <location>
        <begin position="2002"/>
        <end position="2134"/>
    </location>
</feature>
<feature type="coiled-coil region" evidence="4">
    <location>
        <begin position="2477"/>
        <end position="2637"/>
    </location>
</feature>
<feature type="compositionally biased region" description="Acidic residues" evidence="5">
    <location>
        <begin position="767"/>
        <end position="782"/>
    </location>
</feature>
<feature type="compositionally biased region" description="Basic and acidic residues" evidence="5">
    <location>
        <begin position="349"/>
        <end position="359"/>
    </location>
</feature>
<name>A0A1Y1VJZ5_9FUNG</name>
<keyword evidence="2 3" id="KW-0040">ANK repeat</keyword>
<keyword evidence="4" id="KW-0175">Coiled coil</keyword>
<dbReference type="Gene3D" id="1.25.40.20">
    <property type="entry name" value="Ankyrin repeat-containing domain"/>
    <property type="match status" value="1"/>
</dbReference>
<feature type="compositionally biased region" description="Acidic residues" evidence="5">
    <location>
        <begin position="670"/>
        <end position="737"/>
    </location>
</feature>
<evidence type="ECO:0000313" key="7">
    <source>
        <dbReference type="Proteomes" id="UP000193719"/>
    </source>
</evidence>
<feature type="region of interest" description="Disordered" evidence="5">
    <location>
        <begin position="591"/>
        <end position="749"/>
    </location>
</feature>
<accession>A0A1Y1VJZ5</accession>
<dbReference type="PROSITE" id="PS50088">
    <property type="entry name" value="ANK_REPEAT"/>
    <property type="match status" value="2"/>
</dbReference>
<organism evidence="6 7">
    <name type="scientific">Piromyces finnis</name>
    <dbReference type="NCBI Taxonomy" id="1754191"/>
    <lineage>
        <taxon>Eukaryota</taxon>
        <taxon>Fungi</taxon>
        <taxon>Fungi incertae sedis</taxon>
        <taxon>Chytridiomycota</taxon>
        <taxon>Chytridiomycota incertae sedis</taxon>
        <taxon>Neocallimastigomycetes</taxon>
        <taxon>Neocallimastigales</taxon>
        <taxon>Neocallimastigaceae</taxon>
        <taxon>Piromyces</taxon>
    </lineage>
</organism>
<dbReference type="InterPro" id="IPR002110">
    <property type="entry name" value="Ankyrin_rpt"/>
</dbReference>
<dbReference type="EMBL" id="MCFH01000004">
    <property type="protein sequence ID" value="ORX58422.1"/>
    <property type="molecule type" value="Genomic_DNA"/>
</dbReference>
<feature type="coiled-coil region" evidence="4">
    <location>
        <begin position="1469"/>
        <end position="1545"/>
    </location>
</feature>
<keyword evidence="1" id="KW-0677">Repeat</keyword>
<gene>
    <name evidence="6" type="ORF">BCR36DRAFT_457139</name>
</gene>
<feature type="region of interest" description="Disordered" evidence="5">
    <location>
        <begin position="766"/>
        <end position="790"/>
    </location>
</feature>
<feature type="repeat" description="ANK" evidence="3">
    <location>
        <begin position="217"/>
        <end position="249"/>
    </location>
</feature>
<evidence type="ECO:0000313" key="6">
    <source>
        <dbReference type="EMBL" id="ORX58422.1"/>
    </source>
</evidence>
<feature type="coiled-coil region" evidence="4">
    <location>
        <begin position="1703"/>
        <end position="1746"/>
    </location>
</feature>
<feature type="repeat" description="ANK" evidence="3">
    <location>
        <begin position="118"/>
        <end position="150"/>
    </location>
</feature>
<dbReference type="SUPFAM" id="SSF48403">
    <property type="entry name" value="Ankyrin repeat"/>
    <property type="match status" value="1"/>
</dbReference>
<comment type="caution">
    <text evidence="6">The sequence shown here is derived from an EMBL/GenBank/DDBJ whole genome shotgun (WGS) entry which is preliminary data.</text>
</comment>
<feature type="coiled-coil region" evidence="4">
    <location>
        <begin position="1882"/>
        <end position="1955"/>
    </location>
</feature>
<dbReference type="OrthoDB" id="20052at2759"/>
<feature type="region of interest" description="Disordered" evidence="5">
    <location>
        <begin position="286"/>
        <end position="309"/>
    </location>
</feature>
<feature type="compositionally biased region" description="Basic and acidic residues" evidence="5">
    <location>
        <begin position="1621"/>
        <end position="1634"/>
    </location>
</feature>
<evidence type="ECO:0000256" key="4">
    <source>
        <dbReference type="SAM" id="Coils"/>
    </source>
</evidence>
<feature type="region of interest" description="Disordered" evidence="5">
    <location>
        <begin position="2292"/>
        <end position="2311"/>
    </location>
</feature>
<evidence type="ECO:0000256" key="1">
    <source>
        <dbReference type="ARBA" id="ARBA00022737"/>
    </source>
</evidence>
<dbReference type="InterPro" id="IPR036770">
    <property type="entry name" value="Ankyrin_rpt-contain_sf"/>
</dbReference>
<feature type="compositionally biased region" description="Basic and acidic residues" evidence="5">
    <location>
        <begin position="618"/>
        <end position="632"/>
    </location>
</feature>
<feature type="coiled-coil region" evidence="4">
    <location>
        <begin position="1774"/>
        <end position="1829"/>
    </location>
</feature>
<evidence type="ECO:0000256" key="3">
    <source>
        <dbReference type="PROSITE-ProRule" id="PRU00023"/>
    </source>
</evidence>
<feature type="compositionally biased region" description="Acidic residues" evidence="5">
    <location>
        <begin position="288"/>
        <end position="308"/>
    </location>
</feature>
<dbReference type="PANTHER" id="PTHR24123">
    <property type="entry name" value="ANKYRIN REPEAT-CONTAINING"/>
    <property type="match status" value="1"/>
</dbReference>
<protein>
    <submittedName>
        <fullName evidence="6">Uncharacterized protein</fullName>
    </submittedName>
</protein>
<feature type="compositionally biased region" description="Basic and acidic residues" evidence="5">
    <location>
        <begin position="325"/>
        <end position="342"/>
    </location>
</feature>
<dbReference type="InterPro" id="IPR051165">
    <property type="entry name" value="Multifunctional_ANK_Repeat"/>
</dbReference>